<evidence type="ECO:0000313" key="7">
    <source>
        <dbReference type="EMBL" id="MCF4120518.1"/>
    </source>
</evidence>
<feature type="domain" description="Putative zinc-finger" evidence="6">
    <location>
        <begin position="197"/>
        <end position="230"/>
    </location>
</feature>
<dbReference type="RefSeq" id="WP_236088292.1">
    <property type="nucleotide sequence ID" value="NZ_JAKGSG010000022.1"/>
</dbReference>
<evidence type="ECO:0000259" key="5">
    <source>
        <dbReference type="Pfam" id="PF08281"/>
    </source>
</evidence>
<dbReference type="Proteomes" id="UP001165405">
    <property type="component" value="Unassembled WGS sequence"/>
</dbReference>
<accession>A0AA41QC57</accession>
<dbReference type="InterPro" id="IPR036388">
    <property type="entry name" value="WH-like_DNA-bd_sf"/>
</dbReference>
<evidence type="ECO:0000256" key="4">
    <source>
        <dbReference type="ARBA" id="ARBA00023163"/>
    </source>
</evidence>
<keyword evidence="3" id="KW-0731">Sigma factor</keyword>
<dbReference type="InterPro" id="IPR013324">
    <property type="entry name" value="RNA_pol_sigma_r3/r4-like"/>
</dbReference>
<dbReference type="GO" id="GO:0016987">
    <property type="term" value="F:sigma factor activity"/>
    <property type="evidence" value="ECO:0007669"/>
    <property type="project" value="UniProtKB-KW"/>
</dbReference>
<evidence type="ECO:0000256" key="2">
    <source>
        <dbReference type="ARBA" id="ARBA00023015"/>
    </source>
</evidence>
<keyword evidence="8" id="KW-1185">Reference proteome</keyword>
<organism evidence="7 8">
    <name type="scientific">Antribacter soli</name>
    <dbReference type="NCBI Taxonomy" id="2910976"/>
    <lineage>
        <taxon>Bacteria</taxon>
        <taxon>Bacillati</taxon>
        <taxon>Actinomycetota</taxon>
        <taxon>Actinomycetes</taxon>
        <taxon>Micrococcales</taxon>
        <taxon>Promicromonosporaceae</taxon>
        <taxon>Antribacter</taxon>
    </lineage>
</organism>
<dbReference type="InterPro" id="IPR027383">
    <property type="entry name" value="Znf_put"/>
</dbReference>
<dbReference type="Pfam" id="PF13490">
    <property type="entry name" value="zf-HC2"/>
    <property type="match status" value="1"/>
</dbReference>
<evidence type="ECO:0000256" key="1">
    <source>
        <dbReference type="ARBA" id="ARBA00010641"/>
    </source>
</evidence>
<sequence>MTALSTDLSEWAAHRRAVVFTVSRRVPGVDPELAAARGLEALVRAIVARGAVDEPVAFWSDAAVRAALAMAGEATSRHARTAQAAVPALVGVVTSGSTRATADAATARPRSGVVPPVAEPVQRALDLERLHTAMEKLPTQEQQLLWDRHVNDTPVAQIAGQIGVLPYAARRRLRRAENQLASGFAEVHAAAAVDEVCRTTRASMHDYVRHHLMPRHRRRFEDHMLSCAGCTRAFVDVRESYWMLRAAAPILLLGTVLGGKAAALVAAGAGGAAVGAAAAHASTAGSAVAGLGQKIAVLVRSLLMDPLSLTAAVVGGLVATSAATGVAYQAGALPLLEPAVEVSAEPRAVAKTSAAPQVYAPADTSLSSPELAAPSVALPAGQAVVPEVGASLRADLGTGVVDAGAGVGLSLDDGAVEAQVNVTAGGTLLEAAYKIVPLSDEITITAVTVDEELAAITRLDDHFYVIPLTTALVPIDVSATVTVLSPQGASVDVEASVDLVPASQEEQGALTELLTSLLGSTGDGTSEWTGLLGPLGGLIGDTVDGLTGTLTGTTTTLAELAGTLRGQG</sequence>
<dbReference type="Gene3D" id="1.10.10.10">
    <property type="entry name" value="Winged helix-like DNA-binding domain superfamily/Winged helix DNA-binding domain"/>
    <property type="match status" value="1"/>
</dbReference>
<keyword evidence="4" id="KW-0804">Transcription</keyword>
<dbReference type="SUPFAM" id="SSF88659">
    <property type="entry name" value="Sigma3 and sigma4 domains of RNA polymerase sigma factors"/>
    <property type="match status" value="1"/>
</dbReference>
<protein>
    <recommendedName>
        <fullName evidence="9">Zinc-finger domain-containing protein</fullName>
    </recommendedName>
</protein>
<gene>
    <name evidence="7" type="ORF">L1785_05970</name>
</gene>
<dbReference type="AlphaFoldDB" id="A0AA41QC57"/>
<dbReference type="InterPro" id="IPR013249">
    <property type="entry name" value="RNA_pol_sigma70_r4_t2"/>
</dbReference>
<dbReference type="Pfam" id="PF08281">
    <property type="entry name" value="Sigma70_r4_2"/>
    <property type="match status" value="1"/>
</dbReference>
<evidence type="ECO:0000313" key="8">
    <source>
        <dbReference type="Proteomes" id="UP001165405"/>
    </source>
</evidence>
<dbReference type="GO" id="GO:0006352">
    <property type="term" value="P:DNA-templated transcription initiation"/>
    <property type="evidence" value="ECO:0007669"/>
    <property type="project" value="InterPro"/>
</dbReference>
<dbReference type="GO" id="GO:0003677">
    <property type="term" value="F:DNA binding"/>
    <property type="evidence" value="ECO:0007669"/>
    <property type="project" value="InterPro"/>
</dbReference>
<comment type="similarity">
    <text evidence="1">Belongs to the sigma-70 factor family. ECF subfamily.</text>
</comment>
<evidence type="ECO:0000259" key="6">
    <source>
        <dbReference type="Pfam" id="PF13490"/>
    </source>
</evidence>
<reference evidence="7" key="1">
    <citation type="submission" date="2022-01" db="EMBL/GenBank/DDBJ databases">
        <title>Antribacter sp. nov., isolated from Guizhou of China.</title>
        <authorList>
            <person name="Chengliang C."/>
            <person name="Ya Z."/>
        </authorList>
    </citation>
    <scope>NUCLEOTIDE SEQUENCE</scope>
    <source>
        <strain evidence="7">KLBMP 9083</strain>
    </source>
</reference>
<feature type="domain" description="RNA polymerase sigma factor 70 region 4 type 2" evidence="5">
    <location>
        <begin position="128"/>
        <end position="179"/>
    </location>
</feature>
<dbReference type="EMBL" id="JAKGSG010000022">
    <property type="protein sequence ID" value="MCF4120518.1"/>
    <property type="molecule type" value="Genomic_DNA"/>
</dbReference>
<comment type="caution">
    <text evidence="7">The sequence shown here is derived from an EMBL/GenBank/DDBJ whole genome shotgun (WGS) entry which is preliminary data.</text>
</comment>
<evidence type="ECO:0008006" key="9">
    <source>
        <dbReference type="Google" id="ProtNLM"/>
    </source>
</evidence>
<name>A0AA41QC57_9MICO</name>
<keyword evidence="2" id="KW-0805">Transcription regulation</keyword>
<proteinExistence type="inferred from homology"/>
<evidence type="ECO:0000256" key="3">
    <source>
        <dbReference type="ARBA" id="ARBA00023082"/>
    </source>
</evidence>